<feature type="compositionally biased region" description="Polar residues" evidence="1">
    <location>
        <begin position="1"/>
        <end position="26"/>
    </location>
</feature>
<keyword evidence="2" id="KW-1185">Reference proteome</keyword>
<dbReference type="AlphaFoldDB" id="A0A0M3IXM5"/>
<evidence type="ECO:0000313" key="2">
    <source>
        <dbReference type="Proteomes" id="UP000036681"/>
    </source>
</evidence>
<sequence>MNSCCQSLFSPSIHSSHPKQLSSFQKRTFKKRKL</sequence>
<organism evidence="2 3">
    <name type="scientific">Ascaris lumbricoides</name>
    <name type="common">Giant roundworm</name>
    <dbReference type="NCBI Taxonomy" id="6252"/>
    <lineage>
        <taxon>Eukaryota</taxon>
        <taxon>Metazoa</taxon>
        <taxon>Ecdysozoa</taxon>
        <taxon>Nematoda</taxon>
        <taxon>Chromadorea</taxon>
        <taxon>Rhabditida</taxon>
        <taxon>Spirurina</taxon>
        <taxon>Ascaridomorpha</taxon>
        <taxon>Ascaridoidea</taxon>
        <taxon>Ascarididae</taxon>
        <taxon>Ascaris</taxon>
    </lineage>
</organism>
<dbReference type="Proteomes" id="UP000036681">
    <property type="component" value="Unplaced"/>
</dbReference>
<dbReference type="WBParaSite" id="ALUE_0002350301-mRNA-1">
    <property type="protein sequence ID" value="ALUE_0002350301-mRNA-1"/>
    <property type="gene ID" value="ALUE_0002350301"/>
</dbReference>
<evidence type="ECO:0000256" key="1">
    <source>
        <dbReference type="SAM" id="MobiDB-lite"/>
    </source>
</evidence>
<reference evidence="3" key="1">
    <citation type="submission" date="2017-02" db="UniProtKB">
        <authorList>
            <consortium name="WormBaseParasite"/>
        </authorList>
    </citation>
    <scope>IDENTIFICATION</scope>
</reference>
<accession>A0A0M3IXM5</accession>
<name>A0A0M3IXM5_ASCLU</name>
<evidence type="ECO:0000313" key="3">
    <source>
        <dbReference type="WBParaSite" id="ALUE_0002350301-mRNA-1"/>
    </source>
</evidence>
<feature type="region of interest" description="Disordered" evidence="1">
    <location>
        <begin position="1"/>
        <end position="34"/>
    </location>
</feature>
<protein>
    <submittedName>
        <fullName evidence="3">Uncharacterized protein</fullName>
    </submittedName>
</protein>
<proteinExistence type="predicted"/>